<comment type="pathway">
    <text evidence="1">Amino-acid degradation; L-arginine degradation via ADI pathway; carbamoyl phosphate from L-arginine: step 1/2.</text>
</comment>
<dbReference type="GO" id="GO:0019546">
    <property type="term" value="P:L-arginine deiminase pathway"/>
    <property type="evidence" value="ECO:0007669"/>
    <property type="project" value="TreeGrafter"/>
</dbReference>
<dbReference type="EC" id="3.5.3.6" evidence="2"/>
<dbReference type="EMBL" id="JAIXNE010000003">
    <property type="protein sequence ID" value="MCA6076478.1"/>
    <property type="molecule type" value="Genomic_DNA"/>
</dbReference>
<comment type="caution">
    <text evidence="5">The sequence shown here is derived from an EMBL/GenBank/DDBJ whole genome shotgun (WGS) entry which is preliminary data.</text>
</comment>
<keyword evidence="7" id="KW-1185">Reference proteome</keyword>
<dbReference type="PANTHER" id="PTHR47271">
    <property type="entry name" value="ARGININE DEIMINASE"/>
    <property type="match status" value="1"/>
</dbReference>
<comment type="catalytic activity">
    <reaction evidence="3">
        <text>L-arginine + H2O = L-citrulline + NH4(+)</text>
        <dbReference type="Rhea" id="RHEA:19597"/>
        <dbReference type="ChEBI" id="CHEBI:15377"/>
        <dbReference type="ChEBI" id="CHEBI:28938"/>
        <dbReference type="ChEBI" id="CHEBI:32682"/>
        <dbReference type="ChEBI" id="CHEBI:57743"/>
        <dbReference type="EC" id="3.5.3.6"/>
    </reaction>
</comment>
<evidence type="ECO:0000313" key="5">
    <source>
        <dbReference type="EMBL" id="MCA6076478.1"/>
    </source>
</evidence>
<dbReference type="SUPFAM" id="SSF55909">
    <property type="entry name" value="Pentein"/>
    <property type="match status" value="1"/>
</dbReference>
<dbReference type="PANTHER" id="PTHR47271:SF2">
    <property type="entry name" value="ARGININE DEIMINASE"/>
    <property type="match status" value="1"/>
</dbReference>
<dbReference type="EMBL" id="JAIXNE010000002">
    <property type="protein sequence ID" value="MCA6075301.1"/>
    <property type="molecule type" value="Genomic_DNA"/>
</dbReference>
<proteinExistence type="predicted"/>
<gene>
    <name evidence="4" type="ORF">LDX50_10500</name>
    <name evidence="5" type="ORF">LDX50_16470</name>
    <name evidence="6" type="ORF">LDX50_22190</name>
</gene>
<dbReference type="AlphaFoldDB" id="A0A9X1HT46"/>
<dbReference type="Pfam" id="PF19420">
    <property type="entry name" value="DDAH_eukar"/>
    <property type="match status" value="1"/>
</dbReference>
<evidence type="ECO:0000256" key="1">
    <source>
        <dbReference type="ARBA" id="ARBA00005213"/>
    </source>
</evidence>
<name>A0A9X1HT46_9BACT</name>
<dbReference type="GO" id="GO:0016990">
    <property type="term" value="F:arginine deiminase activity"/>
    <property type="evidence" value="ECO:0007669"/>
    <property type="project" value="UniProtKB-EC"/>
</dbReference>
<protein>
    <recommendedName>
        <fullName evidence="2">arginine deiminase</fullName>
        <ecNumber evidence="2">3.5.3.6</ecNumber>
    </recommendedName>
</protein>
<dbReference type="Proteomes" id="UP001139409">
    <property type="component" value="Unassembled WGS sequence"/>
</dbReference>
<dbReference type="RefSeq" id="WP_225698404.1">
    <property type="nucleotide sequence ID" value="NZ_JAIXNE010000002.1"/>
</dbReference>
<organism evidence="5 7">
    <name type="scientific">Fulvivirga sedimenti</name>
    <dbReference type="NCBI Taxonomy" id="2879465"/>
    <lineage>
        <taxon>Bacteria</taxon>
        <taxon>Pseudomonadati</taxon>
        <taxon>Bacteroidota</taxon>
        <taxon>Cytophagia</taxon>
        <taxon>Cytophagales</taxon>
        <taxon>Fulvivirgaceae</taxon>
        <taxon>Fulvivirga</taxon>
    </lineage>
</organism>
<evidence type="ECO:0000256" key="3">
    <source>
        <dbReference type="ARBA" id="ARBA00049429"/>
    </source>
</evidence>
<reference evidence="5" key="1">
    <citation type="submission" date="2021-09" db="EMBL/GenBank/DDBJ databases">
        <title>Fulvivirga sp. isolated from coastal sediment.</title>
        <authorList>
            <person name="Yu H."/>
        </authorList>
    </citation>
    <scope>NUCLEOTIDE SEQUENCE</scope>
    <source>
        <strain evidence="5">1062</strain>
    </source>
</reference>
<dbReference type="EMBL" id="JAIXNE010000004">
    <property type="protein sequence ID" value="MCA6077606.1"/>
    <property type="molecule type" value="Genomic_DNA"/>
</dbReference>
<evidence type="ECO:0000313" key="6">
    <source>
        <dbReference type="EMBL" id="MCA6077606.1"/>
    </source>
</evidence>
<evidence type="ECO:0000313" key="4">
    <source>
        <dbReference type="EMBL" id="MCA6075301.1"/>
    </source>
</evidence>
<evidence type="ECO:0000313" key="7">
    <source>
        <dbReference type="Proteomes" id="UP001139409"/>
    </source>
</evidence>
<evidence type="ECO:0000256" key="2">
    <source>
        <dbReference type="ARBA" id="ARBA00012171"/>
    </source>
</evidence>
<dbReference type="Gene3D" id="3.75.10.10">
    <property type="entry name" value="L-arginine/glycine Amidinotransferase, Chain A"/>
    <property type="match status" value="1"/>
</dbReference>
<sequence>MIKVYVNDETSLLKAVVLGTAESFGGTPKLEEAYDPKTREHILNDSFPLEADLRSELTEFETVLKKYGVTVYRPQIIENCNQVFSRDIGFVIEDKFIIPNILKHRRKEIDGIDYIVDQIDPDHLLEVPDEVRIEGGDVMPWKDHIFVGYSKSPDFEKYVVARTNEKGVQFLKESFPAKKVMAFELKKSDTDPRDNALHLDCCFQPIGRDSAIIYKGGFKNPDDYEFLVEFFGRQNLIEITREEMYFMNSNVFSIAPDVIVSEKGFTRLNGILRERGFIVEEINFAEISKMEGLLRCATLPLLRTF</sequence>
<accession>A0A9X1HT46</accession>